<reference evidence="3" key="3">
    <citation type="submission" date="2020-04" db="EMBL/GenBank/DDBJ databases">
        <authorList>
            <person name="Tanveer F."/>
            <person name="Xie Y."/>
            <person name="Shinwari Z.K."/>
        </authorList>
    </citation>
    <scope>NUCLEOTIDE SEQUENCE</scope>
    <source>
        <strain evidence="3">MOSEL-ME25</strain>
    </source>
</reference>
<dbReference type="OrthoDB" id="9776488at2"/>
<dbReference type="Proteomes" id="UP000527860">
    <property type="component" value="Unassembled WGS sequence"/>
</dbReference>
<keyword evidence="5" id="KW-1185">Reference proteome</keyword>
<dbReference type="InterPro" id="IPR011059">
    <property type="entry name" value="Metal-dep_hydrolase_composite"/>
</dbReference>
<sequence length="398" mass="44429">MKAIINGNIITETEVMHHAAVIMEDQYIVDILSMDEVEEMLDGAAEVIDAKGGYVSPGFIDIHSDYIEGIIAPRPTSLMDVTIGISESERILSSHGITTMFHSLSIYREDLFGHKPIREPHNVEKLIQAIARTHNEKHLIRHRLHARFELDAVEQLPALKAHIEAGNVHLLSFMDHTPGQGQYRNISVYRNTMKSYQNMSDIEINQKMLEKQDYAQIGYDEMRSVGEMARARNIAVASHDDDRIERIDLNETVGATISEFPITIEVAKYAHEKGMHTIAGAPNIMLGGSHSGNLNAADAIREGCISILCSDYYPAAMLHSIFKLHDECGVPMAEAMKLITLNPARAVNMDHEIGSVRVGKKADLNVIQYNGDYPVITECIVDGAVISQYHYRIDEEAE</sequence>
<feature type="domain" description="Amidohydrolase-related" evidence="1">
    <location>
        <begin position="207"/>
        <end position="383"/>
    </location>
</feature>
<reference evidence="5" key="2">
    <citation type="submission" date="2020-04" db="EMBL/GenBank/DDBJ databases">
        <title>Genome analysis and biological profiling of marine Cellulosimicrobium funkei MOSEL-ME6.</title>
        <authorList>
            <person name="Tanveer F."/>
            <person name="Xie Y."/>
            <person name="Shinwari Z.K."/>
        </authorList>
    </citation>
    <scope>NUCLEOTIDE SEQUENCE [LARGE SCALE GENOMIC DNA]</scope>
    <source>
        <strain evidence="5">MOSEL-ME25</strain>
    </source>
</reference>
<evidence type="ECO:0000313" key="5">
    <source>
        <dbReference type="Proteomes" id="UP000527860"/>
    </source>
</evidence>
<dbReference type="PANTHER" id="PTHR43135">
    <property type="entry name" value="ALPHA-D-RIBOSE 1-METHYLPHOSPHONATE 5-TRIPHOSPHATE DIPHOSPHATASE"/>
    <property type="match status" value="1"/>
</dbReference>
<evidence type="ECO:0000313" key="2">
    <source>
        <dbReference type="EMBL" id="KIH69765.1"/>
    </source>
</evidence>
<dbReference type="NCBIfam" id="NF011984">
    <property type="entry name" value="PRK15446.1-5"/>
    <property type="match status" value="1"/>
</dbReference>
<accession>A0A0C2H7B4</accession>
<dbReference type="PIRSF" id="PIRSF038971">
    <property type="entry name" value="PhnM"/>
    <property type="match status" value="1"/>
</dbReference>
<dbReference type="NCBIfam" id="NF011987">
    <property type="entry name" value="PRK15446.2-3"/>
    <property type="match status" value="1"/>
</dbReference>
<evidence type="ECO:0000259" key="1">
    <source>
        <dbReference type="Pfam" id="PF01979"/>
    </source>
</evidence>
<organism evidence="2 4">
    <name type="scientific">Salinicoccus roseus</name>
    <dbReference type="NCBI Taxonomy" id="45670"/>
    <lineage>
        <taxon>Bacteria</taxon>
        <taxon>Bacillati</taxon>
        <taxon>Bacillota</taxon>
        <taxon>Bacilli</taxon>
        <taxon>Bacillales</taxon>
        <taxon>Staphylococcaceae</taxon>
        <taxon>Salinicoccus</taxon>
    </lineage>
</organism>
<dbReference type="Proteomes" id="UP000031546">
    <property type="component" value="Unassembled WGS sequence"/>
</dbReference>
<dbReference type="GeneID" id="77846221"/>
<dbReference type="InterPro" id="IPR032466">
    <property type="entry name" value="Metal_Hydrolase"/>
</dbReference>
<dbReference type="InterPro" id="IPR012696">
    <property type="entry name" value="PhnM"/>
</dbReference>
<dbReference type="STRING" id="45670.SN16_11780"/>
<gene>
    <name evidence="3" type="primary">phnM</name>
    <name evidence="3" type="ORF">F7P68_0001510</name>
    <name evidence="2" type="ORF">SN16_11780</name>
</gene>
<name>A0A0C2H7B4_9STAP</name>
<dbReference type="EMBL" id="JXII01000010">
    <property type="protein sequence ID" value="KIH69765.1"/>
    <property type="molecule type" value="Genomic_DNA"/>
</dbReference>
<dbReference type="GO" id="GO:0016810">
    <property type="term" value="F:hydrolase activity, acting on carbon-nitrogen (but not peptide) bonds"/>
    <property type="evidence" value="ECO:0007669"/>
    <property type="project" value="InterPro"/>
</dbReference>
<dbReference type="InterPro" id="IPR051781">
    <property type="entry name" value="Metallo-dep_Hydrolase"/>
</dbReference>
<dbReference type="GO" id="GO:0019700">
    <property type="term" value="P:organic phosphonate catabolic process"/>
    <property type="evidence" value="ECO:0007669"/>
    <property type="project" value="InterPro"/>
</dbReference>
<dbReference type="PANTHER" id="PTHR43135:SF3">
    <property type="entry name" value="ALPHA-D-RIBOSE 1-METHYLPHOSPHONATE 5-TRIPHOSPHATE DIPHOSPHATASE"/>
    <property type="match status" value="1"/>
</dbReference>
<comment type="caution">
    <text evidence="2">The sequence shown here is derived from an EMBL/GenBank/DDBJ whole genome shotgun (WGS) entry which is preliminary data.</text>
</comment>
<protein>
    <submittedName>
        <fullName evidence="2">Phosphonate metabolism protein PhnM</fullName>
    </submittedName>
</protein>
<dbReference type="SUPFAM" id="SSF51556">
    <property type="entry name" value="Metallo-dependent hydrolases"/>
    <property type="match status" value="1"/>
</dbReference>
<dbReference type="Pfam" id="PF01979">
    <property type="entry name" value="Amidohydro_1"/>
    <property type="match status" value="1"/>
</dbReference>
<dbReference type="EMBL" id="JABEVU030000001">
    <property type="protein sequence ID" value="MDB0579215.1"/>
    <property type="molecule type" value="Genomic_DNA"/>
</dbReference>
<dbReference type="Gene3D" id="2.30.40.10">
    <property type="entry name" value="Urease, subunit C, domain 1"/>
    <property type="match status" value="2"/>
</dbReference>
<dbReference type="NCBIfam" id="NF011990">
    <property type="entry name" value="PRK15446.2-6"/>
    <property type="match status" value="1"/>
</dbReference>
<reference evidence="2 4" key="1">
    <citation type="submission" date="2015-01" db="EMBL/GenBank/DDBJ databases">
        <title>Genome sequences of high lactate-tolerant strain Salinicoccus roseus W12 with industrial interest.</title>
        <authorList>
            <person name="Wang H."/>
            <person name="Yu B."/>
        </authorList>
    </citation>
    <scope>NUCLEOTIDE SEQUENCE [LARGE SCALE GENOMIC DNA]</scope>
    <source>
        <strain evidence="2 4">W12</strain>
    </source>
</reference>
<dbReference type="RefSeq" id="WP_040106830.1">
    <property type="nucleotide sequence ID" value="NZ_JABEVU030000001.1"/>
</dbReference>
<proteinExistence type="predicted"/>
<evidence type="ECO:0000313" key="3">
    <source>
        <dbReference type="EMBL" id="MDB0579215.1"/>
    </source>
</evidence>
<reference evidence="3 5" key="4">
    <citation type="submission" date="2022-12" db="EMBL/GenBank/DDBJ databases">
        <title>Genome analysis and biological profiling of marine Salinicoccus roseus MOSEL-ME25.</title>
        <authorList>
            <person name="Mirza F.T."/>
            <person name="Xie Y."/>
            <person name="Shinwari Z.K."/>
        </authorList>
    </citation>
    <scope>NUCLEOTIDE SEQUENCE [LARGE SCALE GENOMIC DNA]</scope>
    <source>
        <strain evidence="3 5">MOSEL-ME25</strain>
    </source>
</reference>
<dbReference type="AlphaFoldDB" id="A0A0C2H7B4"/>
<evidence type="ECO:0000313" key="4">
    <source>
        <dbReference type="Proteomes" id="UP000031546"/>
    </source>
</evidence>
<dbReference type="SUPFAM" id="SSF51338">
    <property type="entry name" value="Composite domain of metallo-dependent hydrolases"/>
    <property type="match status" value="1"/>
</dbReference>
<dbReference type="NCBIfam" id="TIGR02318">
    <property type="entry name" value="phosphono_phnM"/>
    <property type="match status" value="1"/>
</dbReference>
<dbReference type="InterPro" id="IPR006680">
    <property type="entry name" value="Amidohydro-rel"/>
</dbReference>